<dbReference type="OrthoDB" id="71172at2"/>
<dbReference type="AlphaFoldDB" id="A0A559IPE7"/>
<comment type="caution">
    <text evidence="2">The sequence shown here is derived from an EMBL/GenBank/DDBJ whole genome shotgun (WGS) entry which is preliminary data.</text>
</comment>
<protein>
    <submittedName>
        <fullName evidence="2">Uncharacterized protein</fullName>
    </submittedName>
</protein>
<proteinExistence type="predicted"/>
<feature type="compositionally biased region" description="Low complexity" evidence="1">
    <location>
        <begin position="300"/>
        <end position="338"/>
    </location>
</feature>
<reference evidence="2 3" key="1">
    <citation type="submission" date="2019-07" db="EMBL/GenBank/DDBJ databases">
        <authorList>
            <person name="Kim J."/>
        </authorList>
    </citation>
    <scope>NUCLEOTIDE SEQUENCE [LARGE SCALE GENOMIC DNA]</scope>
    <source>
        <strain evidence="2 3">N4</strain>
    </source>
</reference>
<gene>
    <name evidence="2" type="ORF">FPZ44_17160</name>
</gene>
<evidence type="ECO:0000313" key="3">
    <source>
        <dbReference type="Proteomes" id="UP000318102"/>
    </source>
</evidence>
<evidence type="ECO:0000256" key="1">
    <source>
        <dbReference type="SAM" id="MobiDB-lite"/>
    </source>
</evidence>
<dbReference type="EMBL" id="VNJK01000002">
    <property type="protein sequence ID" value="TVX89508.1"/>
    <property type="molecule type" value="Genomic_DNA"/>
</dbReference>
<organism evidence="2 3">
    <name type="scientific">Paenibacillus agilis</name>
    <dbReference type="NCBI Taxonomy" id="3020863"/>
    <lineage>
        <taxon>Bacteria</taxon>
        <taxon>Bacillati</taxon>
        <taxon>Bacillota</taxon>
        <taxon>Bacilli</taxon>
        <taxon>Bacillales</taxon>
        <taxon>Paenibacillaceae</taxon>
        <taxon>Paenibacillus</taxon>
    </lineage>
</organism>
<dbReference type="RefSeq" id="WP_144992072.1">
    <property type="nucleotide sequence ID" value="NZ_VNJK01000002.1"/>
</dbReference>
<evidence type="ECO:0000313" key="2">
    <source>
        <dbReference type="EMBL" id="TVX89508.1"/>
    </source>
</evidence>
<keyword evidence="3" id="KW-1185">Reference proteome</keyword>
<accession>A0A559IPE7</accession>
<feature type="region of interest" description="Disordered" evidence="1">
    <location>
        <begin position="291"/>
        <end position="346"/>
    </location>
</feature>
<sequence>MEAILIVFAIIFVLLLVITFSSPKARNRRSNKEKPYIGTAPAYLGVDHSHPVYPLVKHYLHSWTSEYEERLKLRMLEEFSGMTDSEYSWRKLELDRYFVICAMLKEVPMFSSKVDAVWHEMLMFTSHYDQWSTRYIGEKIHHEPAVTVNPTPHLRAWFDWVYSQLFTPTEYTEQLWGKFFRYPLDPVFQQEFVHSDWEQLERRMFRSSCWKKAPEAREAATYLIQQARLQMQQADEWRDMKSVRDLRYRLEDRQGHLVSRQQSQQDNSYLQWGLAASVMFIASTTDHVNYEEEMSENDKSNCSTGASACGSSSGDYGSSNSEGSGSGDSGSSSSCGSSCGSGCGSS</sequence>
<dbReference type="Proteomes" id="UP000318102">
    <property type="component" value="Unassembled WGS sequence"/>
</dbReference>
<name>A0A559IPE7_9BACL</name>